<dbReference type="EMBL" id="BSXV01000254">
    <property type="protein sequence ID" value="GME88285.1"/>
    <property type="molecule type" value="Genomic_DNA"/>
</dbReference>
<proteinExistence type="predicted"/>
<dbReference type="Proteomes" id="UP001165101">
    <property type="component" value="Unassembled WGS sequence"/>
</dbReference>
<keyword evidence="2" id="KW-1185">Reference proteome</keyword>
<name>A0ACB5TGQ3_CANBO</name>
<sequence length="387" mass="43800">MSLWADKHRPKNLKDLDYHDDVSDRLRALASSKDFPHLLIYGPSGAGKKTRVLSTLKELYGAGVERLKVDVKTFTTPSNRKLEFNIVSSPYHLEITPSDMGNNDRVVIQDLLKEVGQVESIDFTSIVNTSSDNKTNGTDGSDVKRRNNKFKTVIINEAEMLSRDAQAALRRTMEKYSATLRLILICNSTSSIIDPIKSRTLLVRVSSPSIQEMTKVFNKVIERETTEVKRSFPSFDSEREEIFHKISEVTNGNLRMGLLMLEAMYMNYEVVTTGTPIIVPDWEGVIKNLAKSVVSDRTVANLNSTRTILYELIAHSIPSKLILKTLCWELWGLIEKPAYKVKNVNKIRFSIVDAAAVYDERLSIGNKDIFHLEGFITKIMVVLEKDI</sequence>
<protein>
    <submittedName>
        <fullName evidence="1">Unnamed protein product</fullName>
    </submittedName>
</protein>
<evidence type="ECO:0000313" key="2">
    <source>
        <dbReference type="Proteomes" id="UP001165101"/>
    </source>
</evidence>
<accession>A0ACB5TGQ3</accession>
<gene>
    <name evidence="1" type="ORF">Cboi01_000081800</name>
</gene>
<reference evidence="1" key="1">
    <citation type="submission" date="2023-04" db="EMBL/GenBank/DDBJ databases">
        <title>Candida boidinii NBRC 1967.</title>
        <authorList>
            <person name="Ichikawa N."/>
            <person name="Sato H."/>
            <person name="Tonouchi N."/>
        </authorList>
    </citation>
    <scope>NUCLEOTIDE SEQUENCE</scope>
    <source>
        <strain evidence="1">NBRC 1967</strain>
    </source>
</reference>
<organism evidence="1 2">
    <name type="scientific">Candida boidinii</name>
    <name type="common">Yeast</name>
    <dbReference type="NCBI Taxonomy" id="5477"/>
    <lineage>
        <taxon>Eukaryota</taxon>
        <taxon>Fungi</taxon>
        <taxon>Dikarya</taxon>
        <taxon>Ascomycota</taxon>
        <taxon>Saccharomycotina</taxon>
        <taxon>Pichiomycetes</taxon>
        <taxon>Pichiales</taxon>
        <taxon>Pichiaceae</taxon>
        <taxon>Ogataea</taxon>
        <taxon>Ogataea/Candida clade</taxon>
    </lineage>
</organism>
<evidence type="ECO:0000313" key="1">
    <source>
        <dbReference type="EMBL" id="GME88285.1"/>
    </source>
</evidence>
<comment type="caution">
    <text evidence="1">The sequence shown here is derived from an EMBL/GenBank/DDBJ whole genome shotgun (WGS) entry which is preliminary data.</text>
</comment>